<name>A0A1Y0D6K3_9GAMM</name>
<reference evidence="2 3" key="1">
    <citation type="journal article" date="2014" name="Int. J. Syst. Evol. Microbiol.">
        <title>Oceanisphaera profunda sp. nov., a marine bacterium isolated from deep-sea sediment, and emended description of the genus Oceanisphaera.</title>
        <authorList>
            <person name="Xu Z."/>
            <person name="Zhang X.Y."/>
            <person name="Su H.N."/>
            <person name="Yu Z.C."/>
            <person name="Liu C."/>
            <person name="Li H."/>
            <person name="Chen X.L."/>
            <person name="Song X.Y."/>
            <person name="Xie B.B."/>
            <person name="Qin Q.L."/>
            <person name="Zhou B.C."/>
            <person name="Shi M."/>
            <person name="Huang Y."/>
            <person name="Zhang Y.Z."/>
        </authorList>
    </citation>
    <scope>NUCLEOTIDE SEQUENCE [LARGE SCALE GENOMIC DNA]</scope>
    <source>
        <strain evidence="2 3">SM1222</strain>
    </source>
</reference>
<keyword evidence="3" id="KW-1185">Reference proteome</keyword>
<sequence>MRLLHLFGTSAVKKPHSLLVLALCTMLSGCFAPMLAMGPSQLMWAFIKPFVGLDPSSSQLFEKPMIKNRMTALLGEDYEETLALLRTAPALKQEGTLFYLASPTEDGEAQAAGLVWNAQTNKMSAIVNDGKETKLFNEPNSTVPVVWPKTLQPLVAPTKNGAIKAAFSGQSATAVELTETEQQLKAAQAQLKALQDQADLQAVQAKIKALQNQTTLEASNKAAVKAKVKTDVDTDVKTEVKTKVQLKNKAGLNIETTTATKKVNAQ</sequence>
<evidence type="ECO:0000313" key="3">
    <source>
        <dbReference type="Proteomes" id="UP000243937"/>
    </source>
</evidence>
<evidence type="ECO:0000256" key="1">
    <source>
        <dbReference type="SAM" id="Coils"/>
    </source>
</evidence>
<evidence type="ECO:0000313" key="2">
    <source>
        <dbReference type="EMBL" id="ART83171.1"/>
    </source>
</evidence>
<feature type="coiled-coil region" evidence="1">
    <location>
        <begin position="177"/>
        <end position="213"/>
    </location>
</feature>
<gene>
    <name evidence="2" type="ORF">CBP31_11565</name>
</gene>
<dbReference type="KEGG" id="opf:CBP31_11565"/>
<protein>
    <submittedName>
        <fullName evidence="2">Uncharacterized protein</fullName>
    </submittedName>
</protein>
<dbReference type="OrthoDB" id="5756932at2"/>
<dbReference type="RefSeq" id="WP_087037419.1">
    <property type="nucleotide sequence ID" value="NZ_CP021377.1"/>
</dbReference>
<keyword evidence="1" id="KW-0175">Coiled coil</keyword>
<accession>A0A1Y0D6K3</accession>
<dbReference type="Proteomes" id="UP000243937">
    <property type="component" value="Chromosome"/>
</dbReference>
<dbReference type="PROSITE" id="PS51257">
    <property type="entry name" value="PROKAR_LIPOPROTEIN"/>
    <property type="match status" value="1"/>
</dbReference>
<dbReference type="AlphaFoldDB" id="A0A1Y0D6K3"/>
<organism evidence="2 3">
    <name type="scientific">Oceanisphaera profunda</name>
    <dbReference type="NCBI Taxonomy" id="1416627"/>
    <lineage>
        <taxon>Bacteria</taxon>
        <taxon>Pseudomonadati</taxon>
        <taxon>Pseudomonadota</taxon>
        <taxon>Gammaproteobacteria</taxon>
        <taxon>Aeromonadales</taxon>
        <taxon>Aeromonadaceae</taxon>
        <taxon>Oceanisphaera</taxon>
    </lineage>
</organism>
<dbReference type="EMBL" id="CP021377">
    <property type="protein sequence ID" value="ART83171.1"/>
    <property type="molecule type" value="Genomic_DNA"/>
</dbReference>
<proteinExistence type="predicted"/>